<dbReference type="InterPro" id="IPR000158">
    <property type="entry name" value="Cell_div_FtsZ"/>
</dbReference>
<evidence type="ECO:0000259" key="9">
    <source>
        <dbReference type="SMART" id="SM00865"/>
    </source>
</evidence>
<evidence type="ECO:0000256" key="1">
    <source>
        <dbReference type="ARBA" id="ARBA00009690"/>
    </source>
</evidence>
<comment type="similarity">
    <text evidence="1 5">Belongs to the FtsZ family.</text>
</comment>
<dbReference type="GO" id="GO:0000917">
    <property type="term" value="P:division septum assembly"/>
    <property type="evidence" value="ECO:0007669"/>
    <property type="project" value="UniProtKB-KW"/>
</dbReference>
<dbReference type="GO" id="GO:0003924">
    <property type="term" value="F:GTPase activity"/>
    <property type="evidence" value="ECO:0007669"/>
    <property type="project" value="UniProtKB-UniRule"/>
</dbReference>
<dbReference type="Pfam" id="PF12327">
    <property type="entry name" value="FtsZ_C"/>
    <property type="match status" value="1"/>
</dbReference>
<dbReference type="Gene3D" id="3.30.1330.20">
    <property type="entry name" value="Tubulin/FtsZ, C-terminal domain"/>
    <property type="match status" value="1"/>
</dbReference>
<comment type="subcellular location">
    <subcellularLocation>
        <location evidence="5">Cytoplasm</location>
    </subcellularLocation>
    <text evidence="5">Assembles at midcell at the inner surface of the cytoplasmic membrane.</text>
</comment>
<dbReference type="InterPro" id="IPR037103">
    <property type="entry name" value="Tubulin/FtsZ-like_C"/>
</dbReference>
<keyword evidence="11" id="KW-1185">Reference proteome</keyword>
<evidence type="ECO:0000256" key="5">
    <source>
        <dbReference type="HAMAP-Rule" id="MF_00909"/>
    </source>
</evidence>
<feature type="binding site" evidence="5">
    <location>
        <position position="190"/>
    </location>
    <ligand>
        <name>GTP</name>
        <dbReference type="ChEBI" id="CHEBI:37565"/>
    </ligand>
</feature>
<feature type="domain" description="Tubulin/FtsZ GTPase" evidence="8">
    <location>
        <begin position="16"/>
        <end position="208"/>
    </location>
</feature>
<feature type="binding site" evidence="5">
    <location>
        <begin position="111"/>
        <end position="113"/>
    </location>
    <ligand>
        <name>GTP</name>
        <dbReference type="ChEBI" id="CHEBI:37565"/>
    </ligand>
</feature>
<dbReference type="GO" id="GO:0005525">
    <property type="term" value="F:GTP binding"/>
    <property type="evidence" value="ECO:0007669"/>
    <property type="project" value="UniProtKB-UniRule"/>
</dbReference>
<dbReference type="OrthoDB" id="9813375at2"/>
<keyword evidence="3 5" id="KW-0342">GTP-binding</keyword>
<evidence type="ECO:0000313" key="10">
    <source>
        <dbReference type="EMBL" id="SEM68683.1"/>
    </source>
</evidence>
<dbReference type="HAMAP" id="MF_00909">
    <property type="entry name" value="FtsZ"/>
    <property type="match status" value="1"/>
</dbReference>
<feature type="domain" description="Tubulin/FtsZ 2-layer sandwich" evidence="9">
    <location>
        <begin position="210"/>
        <end position="327"/>
    </location>
</feature>
<dbReference type="SMART" id="SM00864">
    <property type="entry name" value="Tubulin"/>
    <property type="match status" value="1"/>
</dbReference>
<protein>
    <recommendedName>
        <fullName evidence="5 6">Cell division protein FtsZ</fullName>
    </recommendedName>
</protein>
<gene>
    <name evidence="5" type="primary">ftsZ</name>
    <name evidence="10" type="ORF">SAMN05216180_1272</name>
</gene>
<dbReference type="EMBL" id="FOCG01000001">
    <property type="protein sequence ID" value="SEM68683.1"/>
    <property type="molecule type" value="Genomic_DNA"/>
</dbReference>
<dbReference type="AlphaFoldDB" id="A0A1H8ADQ2"/>
<dbReference type="PANTHER" id="PTHR30314">
    <property type="entry name" value="CELL DIVISION PROTEIN FTSZ-RELATED"/>
    <property type="match status" value="1"/>
</dbReference>
<feature type="binding site" evidence="5">
    <location>
        <position position="146"/>
    </location>
    <ligand>
        <name>GTP</name>
        <dbReference type="ChEBI" id="CHEBI:37565"/>
    </ligand>
</feature>
<name>A0A1H8ADQ2_9FIRM</name>
<dbReference type="SMART" id="SM00865">
    <property type="entry name" value="Tubulin_C"/>
    <property type="match status" value="1"/>
</dbReference>
<comment type="function">
    <text evidence="5">Essential cell division protein that forms a contractile ring structure (Z ring) at the future cell division site. The regulation of the ring assembly controls the timing and the location of cell division. One of the functions of the FtsZ ring is to recruit other cell division proteins to the septum to produce a new cell wall between the dividing cells. Binds GTP and shows GTPase activity.</text>
</comment>
<dbReference type="CDD" id="cd02201">
    <property type="entry name" value="FtsZ_type1"/>
    <property type="match status" value="1"/>
</dbReference>
<evidence type="ECO:0000256" key="4">
    <source>
        <dbReference type="ARBA" id="ARBA00023210"/>
    </source>
</evidence>
<organism evidence="10 11">
    <name type="scientific">Hydrogenoanaerobacterium saccharovorans</name>
    <dbReference type="NCBI Taxonomy" id="474960"/>
    <lineage>
        <taxon>Bacteria</taxon>
        <taxon>Bacillati</taxon>
        <taxon>Bacillota</taxon>
        <taxon>Clostridia</taxon>
        <taxon>Eubacteriales</taxon>
        <taxon>Oscillospiraceae</taxon>
        <taxon>Hydrogenoanaerobacterium</taxon>
    </lineage>
</organism>
<keyword evidence="2 5" id="KW-0547">Nucleotide-binding</keyword>
<dbReference type="InterPro" id="IPR020805">
    <property type="entry name" value="Cell_div_FtsZ_CS"/>
</dbReference>
<dbReference type="STRING" id="474960.SAMN05216180_1272"/>
<comment type="subunit">
    <text evidence="5">Homodimer. Polymerizes to form a dynamic ring structure in a strictly GTP-dependent manner. Interacts directly with several other division proteins.</text>
</comment>
<dbReference type="SUPFAM" id="SSF55307">
    <property type="entry name" value="Tubulin C-terminal domain-like"/>
    <property type="match status" value="1"/>
</dbReference>
<feature type="compositionally biased region" description="Basic and acidic residues" evidence="7">
    <location>
        <begin position="77"/>
        <end position="88"/>
    </location>
</feature>
<evidence type="ECO:0000256" key="2">
    <source>
        <dbReference type="ARBA" id="ARBA00022741"/>
    </source>
</evidence>
<dbReference type="InterPro" id="IPR024757">
    <property type="entry name" value="FtsZ_C"/>
</dbReference>
<keyword evidence="5" id="KW-0963">Cytoplasm</keyword>
<dbReference type="RefSeq" id="WP_092752762.1">
    <property type="nucleotide sequence ID" value="NZ_FOCG01000001.1"/>
</dbReference>
<accession>A0A1H8ADQ2</accession>
<dbReference type="InterPro" id="IPR045061">
    <property type="entry name" value="FtsZ/CetZ"/>
</dbReference>
<evidence type="ECO:0000313" key="11">
    <source>
        <dbReference type="Proteomes" id="UP000199158"/>
    </source>
</evidence>
<feature type="binding site" evidence="5">
    <location>
        <position position="142"/>
    </location>
    <ligand>
        <name>GTP</name>
        <dbReference type="ChEBI" id="CHEBI:37565"/>
    </ligand>
</feature>
<dbReference type="GO" id="GO:0043093">
    <property type="term" value="P:FtsZ-dependent cytokinesis"/>
    <property type="evidence" value="ECO:0007669"/>
    <property type="project" value="UniProtKB-UniRule"/>
</dbReference>
<dbReference type="Pfam" id="PF00091">
    <property type="entry name" value="Tubulin"/>
    <property type="match status" value="1"/>
</dbReference>
<proteinExistence type="inferred from homology"/>
<dbReference type="PRINTS" id="PR00423">
    <property type="entry name" value="CELLDVISFTSZ"/>
</dbReference>
<dbReference type="Gene3D" id="3.40.50.1440">
    <property type="entry name" value="Tubulin/FtsZ, GTPase domain"/>
    <property type="match status" value="1"/>
</dbReference>
<dbReference type="SUPFAM" id="SSF52490">
    <property type="entry name" value="Tubulin nucleotide-binding domain-like"/>
    <property type="match status" value="1"/>
</dbReference>
<evidence type="ECO:0000256" key="6">
    <source>
        <dbReference type="NCBIfam" id="TIGR00065"/>
    </source>
</evidence>
<dbReference type="InterPro" id="IPR003008">
    <property type="entry name" value="Tubulin_FtsZ_GTPase"/>
</dbReference>
<dbReference type="InterPro" id="IPR018316">
    <property type="entry name" value="Tubulin/FtsZ_2-layer-sand-dom"/>
</dbReference>
<dbReference type="Proteomes" id="UP000199158">
    <property type="component" value="Unassembled WGS sequence"/>
</dbReference>
<feature type="binding site" evidence="5">
    <location>
        <begin position="24"/>
        <end position="28"/>
    </location>
    <ligand>
        <name>GTP</name>
        <dbReference type="ChEBI" id="CHEBI:37565"/>
    </ligand>
</feature>
<dbReference type="GO" id="GO:0051258">
    <property type="term" value="P:protein polymerization"/>
    <property type="evidence" value="ECO:0007669"/>
    <property type="project" value="UniProtKB-UniRule"/>
</dbReference>
<dbReference type="InterPro" id="IPR036525">
    <property type="entry name" value="Tubulin/FtsZ_GTPase_sf"/>
</dbReference>
<dbReference type="GO" id="GO:0005737">
    <property type="term" value="C:cytoplasm"/>
    <property type="evidence" value="ECO:0007669"/>
    <property type="project" value="UniProtKB-SubCell"/>
</dbReference>
<dbReference type="NCBIfam" id="TIGR00065">
    <property type="entry name" value="ftsZ"/>
    <property type="match status" value="1"/>
</dbReference>
<keyword evidence="5 10" id="KW-0132">Cell division</keyword>
<dbReference type="InterPro" id="IPR008280">
    <property type="entry name" value="Tub_FtsZ_C"/>
</dbReference>
<dbReference type="GO" id="GO:0032153">
    <property type="term" value="C:cell division site"/>
    <property type="evidence" value="ECO:0007669"/>
    <property type="project" value="UniProtKB-UniRule"/>
</dbReference>
<evidence type="ECO:0000256" key="3">
    <source>
        <dbReference type="ARBA" id="ARBA00023134"/>
    </source>
</evidence>
<dbReference type="FunFam" id="3.40.50.1440:FF:000001">
    <property type="entry name" value="Cell division protein FtsZ"/>
    <property type="match status" value="1"/>
</dbReference>
<evidence type="ECO:0000259" key="8">
    <source>
        <dbReference type="SMART" id="SM00864"/>
    </source>
</evidence>
<dbReference type="PROSITE" id="PS01134">
    <property type="entry name" value="FTSZ_1"/>
    <property type="match status" value="1"/>
</dbReference>
<keyword evidence="5" id="KW-0131">Cell cycle</keyword>
<evidence type="ECO:0000256" key="7">
    <source>
        <dbReference type="SAM" id="MobiDB-lite"/>
    </source>
</evidence>
<feature type="region of interest" description="Disordered" evidence="7">
    <location>
        <begin position="69"/>
        <end position="88"/>
    </location>
</feature>
<dbReference type="PANTHER" id="PTHR30314:SF3">
    <property type="entry name" value="MITOCHONDRIAL DIVISION PROTEIN FSZA"/>
    <property type="match status" value="1"/>
</dbReference>
<keyword evidence="4 5" id="KW-0717">Septation</keyword>
<reference evidence="10 11" key="1">
    <citation type="submission" date="2016-10" db="EMBL/GenBank/DDBJ databases">
        <authorList>
            <person name="de Groot N.N."/>
        </authorList>
    </citation>
    <scope>NUCLEOTIDE SEQUENCE [LARGE SCALE GENOMIC DNA]</scope>
    <source>
        <strain evidence="10 11">CGMCC 1.5070</strain>
    </source>
</reference>
<sequence length="384" mass="40805">MFNNFSIDMEYDNCVSIKVLGVGGGGGNAVNRMIQSGMQGVDFVSVNTDHQALIFSQAAQKIQIGEKLTKGRGAGGDPEKGQRAAEESRDEVAAALKGTSMVFITAGMGGGTGTGAAPVIAEIAKEMDILTVGVVTKPFNFEGKRRAEQAEMGITALKEQVDALVVIPNERLKTVSDQKISLANAFLMADDVVRQGVQSISDLINVTGVVNLDFADVTAIMKDAGFAHMGVGRASGKDKAKLAAQAAISSPLLETSINGAHGVIVNFTVSPDIDLEEIDVASSMIHESTHPDVNLIWGVAYDDTLNDEMKVTVIATGFEENLMDIPYVFKSTPNEAAVNSRTATATQARPVVQEVPPAPAPEPIKEEDDDTDFFDIMKIFNQKN</sequence>